<dbReference type="Proteomes" id="UP000828390">
    <property type="component" value="Unassembled WGS sequence"/>
</dbReference>
<keyword evidence="2" id="KW-1185">Reference proteome</keyword>
<comment type="caution">
    <text evidence="1">The sequence shown here is derived from an EMBL/GenBank/DDBJ whole genome shotgun (WGS) entry which is preliminary data.</text>
</comment>
<dbReference type="EMBL" id="JAIWYP010000003">
    <property type="protein sequence ID" value="KAH3849864.1"/>
    <property type="molecule type" value="Genomic_DNA"/>
</dbReference>
<name>A0A9D4L218_DREPO</name>
<reference evidence="1" key="1">
    <citation type="journal article" date="2019" name="bioRxiv">
        <title>The Genome of the Zebra Mussel, Dreissena polymorpha: A Resource for Invasive Species Research.</title>
        <authorList>
            <person name="McCartney M.A."/>
            <person name="Auch B."/>
            <person name="Kono T."/>
            <person name="Mallez S."/>
            <person name="Zhang Y."/>
            <person name="Obille A."/>
            <person name="Becker A."/>
            <person name="Abrahante J.E."/>
            <person name="Garbe J."/>
            <person name="Badalamenti J.P."/>
            <person name="Herman A."/>
            <person name="Mangelson H."/>
            <person name="Liachko I."/>
            <person name="Sullivan S."/>
            <person name="Sone E.D."/>
            <person name="Koren S."/>
            <person name="Silverstein K.A.T."/>
            <person name="Beckman K.B."/>
            <person name="Gohl D.M."/>
        </authorList>
    </citation>
    <scope>NUCLEOTIDE SEQUENCE</scope>
    <source>
        <strain evidence="1">Duluth1</strain>
        <tissue evidence="1">Whole animal</tissue>
    </source>
</reference>
<proteinExistence type="predicted"/>
<reference evidence="1" key="2">
    <citation type="submission" date="2020-11" db="EMBL/GenBank/DDBJ databases">
        <authorList>
            <person name="McCartney M.A."/>
            <person name="Auch B."/>
            <person name="Kono T."/>
            <person name="Mallez S."/>
            <person name="Becker A."/>
            <person name="Gohl D.M."/>
            <person name="Silverstein K.A.T."/>
            <person name="Koren S."/>
            <person name="Bechman K.B."/>
            <person name="Herman A."/>
            <person name="Abrahante J.E."/>
            <person name="Garbe J."/>
        </authorList>
    </citation>
    <scope>NUCLEOTIDE SEQUENCE</scope>
    <source>
        <strain evidence="1">Duluth1</strain>
        <tissue evidence="1">Whole animal</tissue>
    </source>
</reference>
<gene>
    <name evidence="1" type="ORF">DPMN_092268</name>
</gene>
<sequence length="136" mass="15264">MSWYNVFSTSIQPLEALEGLENFIAGTHSSGDITYLLTKFHDDLTINVASRVLTRTNAPSLGNMNKKYLLKRYTALILTPKNAPPPGGHVFQASITIYKLFQDWTINVASRVLTRQMLTPHAAQRTKGDHKIFTKS</sequence>
<evidence type="ECO:0000313" key="2">
    <source>
        <dbReference type="Proteomes" id="UP000828390"/>
    </source>
</evidence>
<dbReference type="AlphaFoldDB" id="A0A9D4L218"/>
<organism evidence="1 2">
    <name type="scientific">Dreissena polymorpha</name>
    <name type="common">Zebra mussel</name>
    <name type="synonym">Mytilus polymorpha</name>
    <dbReference type="NCBI Taxonomy" id="45954"/>
    <lineage>
        <taxon>Eukaryota</taxon>
        <taxon>Metazoa</taxon>
        <taxon>Spiralia</taxon>
        <taxon>Lophotrochozoa</taxon>
        <taxon>Mollusca</taxon>
        <taxon>Bivalvia</taxon>
        <taxon>Autobranchia</taxon>
        <taxon>Heteroconchia</taxon>
        <taxon>Euheterodonta</taxon>
        <taxon>Imparidentia</taxon>
        <taxon>Neoheterodontei</taxon>
        <taxon>Myida</taxon>
        <taxon>Dreissenoidea</taxon>
        <taxon>Dreissenidae</taxon>
        <taxon>Dreissena</taxon>
    </lineage>
</organism>
<evidence type="ECO:0000313" key="1">
    <source>
        <dbReference type="EMBL" id="KAH3849864.1"/>
    </source>
</evidence>
<protein>
    <submittedName>
        <fullName evidence="1">Uncharacterized protein</fullName>
    </submittedName>
</protein>
<accession>A0A9D4L218</accession>